<evidence type="ECO:0000256" key="11">
    <source>
        <dbReference type="SAM" id="MobiDB-lite"/>
    </source>
</evidence>
<comment type="similarity">
    <text evidence="7 10">Belongs to the HD-ZIP homeobox family. Class I subfamily.</text>
</comment>
<name>A0AA87ZYC4_FICCA</name>
<dbReference type="Pfam" id="PF02183">
    <property type="entry name" value="HALZ"/>
    <property type="match status" value="1"/>
</dbReference>
<evidence type="ECO:0000256" key="1">
    <source>
        <dbReference type="ARBA" id="ARBA00004123"/>
    </source>
</evidence>
<evidence type="ECO:0000256" key="6">
    <source>
        <dbReference type="ARBA" id="ARBA00023242"/>
    </source>
</evidence>
<dbReference type="InterPro" id="IPR003106">
    <property type="entry name" value="Leu_zip_homeo"/>
</dbReference>
<dbReference type="InterPro" id="IPR009057">
    <property type="entry name" value="Homeodomain-like_sf"/>
</dbReference>
<evidence type="ECO:0000256" key="5">
    <source>
        <dbReference type="ARBA" id="ARBA00023163"/>
    </source>
</evidence>
<evidence type="ECO:0000313" key="13">
    <source>
        <dbReference type="EMBL" id="GMN31311.1"/>
    </source>
</evidence>
<dbReference type="Gene3D" id="1.10.10.60">
    <property type="entry name" value="Homeodomain-like"/>
    <property type="match status" value="1"/>
</dbReference>
<feature type="compositionally biased region" description="Basic and acidic residues" evidence="11">
    <location>
        <begin position="106"/>
        <end position="123"/>
    </location>
</feature>
<feature type="domain" description="Homeobox" evidence="12">
    <location>
        <begin position="5"/>
        <end position="65"/>
    </location>
</feature>
<evidence type="ECO:0000256" key="10">
    <source>
        <dbReference type="RuleBase" id="RU369038"/>
    </source>
</evidence>
<feature type="region of interest" description="Disordered" evidence="11">
    <location>
        <begin position="106"/>
        <end position="167"/>
    </location>
</feature>
<dbReference type="CDD" id="cd00086">
    <property type="entry name" value="homeodomain"/>
    <property type="match status" value="1"/>
</dbReference>
<dbReference type="PANTHER" id="PTHR24326">
    <property type="entry name" value="HOMEOBOX-LEUCINE ZIPPER PROTEIN"/>
    <property type="match status" value="1"/>
</dbReference>
<comment type="function">
    <text evidence="10">Transcription factor.</text>
</comment>
<dbReference type="GO" id="GO:0043565">
    <property type="term" value="F:sequence-specific DNA binding"/>
    <property type="evidence" value="ECO:0007669"/>
    <property type="project" value="InterPro"/>
</dbReference>
<comment type="subcellular location">
    <subcellularLocation>
        <location evidence="1 8 9">Nucleus</location>
    </subcellularLocation>
</comment>
<keyword evidence="6 8" id="KW-0539">Nucleus</keyword>
<organism evidence="13 14">
    <name type="scientific">Ficus carica</name>
    <name type="common">Common fig</name>
    <dbReference type="NCBI Taxonomy" id="3494"/>
    <lineage>
        <taxon>Eukaryota</taxon>
        <taxon>Viridiplantae</taxon>
        <taxon>Streptophyta</taxon>
        <taxon>Embryophyta</taxon>
        <taxon>Tracheophyta</taxon>
        <taxon>Spermatophyta</taxon>
        <taxon>Magnoliopsida</taxon>
        <taxon>eudicotyledons</taxon>
        <taxon>Gunneridae</taxon>
        <taxon>Pentapetalae</taxon>
        <taxon>rosids</taxon>
        <taxon>fabids</taxon>
        <taxon>Rosales</taxon>
        <taxon>Moraceae</taxon>
        <taxon>Ficeae</taxon>
        <taxon>Ficus</taxon>
    </lineage>
</organism>
<feature type="compositionally biased region" description="Basic and acidic residues" evidence="11">
    <location>
        <begin position="139"/>
        <end position="159"/>
    </location>
</feature>
<dbReference type="InterPro" id="IPR000047">
    <property type="entry name" value="HTH_motif"/>
</dbReference>
<comment type="caution">
    <text evidence="13">The sequence shown here is derived from an EMBL/GenBank/DDBJ whole genome shotgun (WGS) entry which is preliminary data.</text>
</comment>
<dbReference type="PANTHER" id="PTHR24326:SF552">
    <property type="entry name" value="HOMEOBOX-LEUCINE ZIPPER PROTEIN"/>
    <property type="match status" value="1"/>
</dbReference>
<evidence type="ECO:0000256" key="8">
    <source>
        <dbReference type="PROSITE-ProRule" id="PRU00108"/>
    </source>
</evidence>
<keyword evidence="14" id="KW-1185">Reference proteome</keyword>
<evidence type="ECO:0000256" key="7">
    <source>
        <dbReference type="ARBA" id="ARBA00025748"/>
    </source>
</evidence>
<dbReference type="AlphaFoldDB" id="A0AA87ZYC4"/>
<evidence type="ECO:0000256" key="3">
    <source>
        <dbReference type="ARBA" id="ARBA00023125"/>
    </source>
</evidence>
<reference evidence="13" key="1">
    <citation type="submission" date="2023-07" db="EMBL/GenBank/DDBJ databases">
        <title>draft genome sequence of fig (Ficus carica).</title>
        <authorList>
            <person name="Takahashi T."/>
            <person name="Nishimura K."/>
        </authorList>
    </citation>
    <scope>NUCLEOTIDE SEQUENCE</scope>
</reference>
<dbReference type="PROSITE" id="PS00027">
    <property type="entry name" value="HOMEOBOX_1"/>
    <property type="match status" value="1"/>
</dbReference>
<evidence type="ECO:0000256" key="9">
    <source>
        <dbReference type="RuleBase" id="RU000682"/>
    </source>
</evidence>
<dbReference type="InterPro" id="IPR017970">
    <property type="entry name" value="Homeobox_CS"/>
</dbReference>
<keyword evidence="3 8" id="KW-0238">DNA-binding</keyword>
<feature type="DNA-binding region" description="Homeobox" evidence="8">
    <location>
        <begin position="7"/>
        <end position="66"/>
    </location>
</feature>
<keyword evidence="5 10" id="KW-0804">Transcription</keyword>
<dbReference type="GO" id="GO:0000981">
    <property type="term" value="F:DNA-binding transcription factor activity, RNA polymerase II-specific"/>
    <property type="evidence" value="ECO:0007669"/>
    <property type="project" value="UniProtKB-UniRule"/>
</dbReference>
<dbReference type="SUPFAM" id="SSF46689">
    <property type="entry name" value="Homeodomain-like"/>
    <property type="match status" value="1"/>
</dbReference>
<keyword evidence="4 8" id="KW-0371">Homeobox</keyword>
<dbReference type="InterPro" id="IPR001356">
    <property type="entry name" value="HD"/>
</dbReference>
<dbReference type="SMART" id="SM00389">
    <property type="entry name" value="HOX"/>
    <property type="match status" value="1"/>
</dbReference>
<keyword evidence="2 10" id="KW-0805">Transcription regulation</keyword>
<gene>
    <name evidence="13" type="ORF">TIFTF001_003195</name>
</gene>
<dbReference type="Proteomes" id="UP001187192">
    <property type="component" value="Unassembled WGS sequence"/>
</dbReference>
<proteinExistence type="inferred from homology"/>
<evidence type="ECO:0000256" key="2">
    <source>
        <dbReference type="ARBA" id="ARBA00023015"/>
    </source>
</evidence>
<accession>A0AA87ZYC4</accession>
<dbReference type="GO" id="GO:0045893">
    <property type="term" value="P:positive regulation of DNA-templated transcription"/>
    <property type="evidence" value="ECO:0007669"/>
    <property type="project" value="TreeGrafter"/>
</dbReference>
<dbReference type="GO" id="GO:0005634">
    <property type="term" value="C:nucleus"/>
    <property type="evidence" value="ECO:0007669"/>
    <property type="project" value="UniProtKB-SubCell"/>
</dbReference>
<evidence type="ECO:0000259" key="12">
    <source>
        <dbReference type="PROSITE" id="PS50071"/>
    </source>
</evidence>
<dbReference type="EMBL" id="BTGU01000003">
    <property type="protein sequence ID" value="GMN31311.1"/>
    <property type="molecule type" value="Genomic_DNA"/>
</dbReference>
<evidence type="ECO:0000256" key="4">
    <source>
        <dbReference type="ARBA" id="ARBA00023155"/>
    </source>
</evidence>
<protein>
    <recommendedName>
        <fullName evidence="10">Homeobox-leucine zipper protein</fullName>
    </recommendedName>
    <alternativeName>
        <fullName evidence="10">HD-ZIP protein</fullName>
    </alternativeName>
    <alternativeName>
        <fullName evidence="10">Homeodomain transcription factor</fullName>
    </alternativeName>
</protein>
<dbReference type="Pfam" id="PF00046">
    <property type="entry name" value="Homeodomain"/>
    <property type="match status" value="1"/>
</dbReference>
<evidence type="ECO:0000313" key="14">
    <source>
        <dbReference type="Proteomes" id="UP001187192"/>
    </source>
</evidence>
<dbReference type="InterPro" id="IPR045224">
    <property type="entry name" value="HDZip_class_I_plant"/>
</dbReference>
<dbReference type="PROSITE" id="PS50071">
    <property type="entry name" value="HOMEOBOX_2"/>
    <property type="match status" value="1"/>
</dbReference>
<dbReference type="PRINTS" id="PR00031">
    <property type="entry name" value="HTHREPRESSR"/>
</dbReference>
<sequence length="190" mass="21600">MNSMTCARKNKKRFSNEQVKSLEIIFQTDSRPESKTKQELAVELGLQPRQVAIWFQNRRARSRTKHVEREYSMLKTSYDTLASKFESLKKENQELNIQEVKTLLGIHHESDKSGSEKTAKAEGGDEAFESKGAASHPSEGCKNEVSKEEEALELAESRDGSLSSSVDWSSFESSCYVDETSCSQWWEFLS</sequence>